<comment type="caution">
    <text evidence="3">The sequence shown here is derived from an EMBL/GenBank/DDBJ whole genome shotgun (WGS) entry which is preliminary data.</text>
</comment>
<name>A0ABS8PQT9_9BACT</name>
<gene>
    <name evidence="3" type="ORF">LQ567_11820</name>
</gene>
<accession>A0ABS8PQT9</accession>
<evidence type="ECO:0000313" key="3">
    <source>
        <dbReference type="EMBL" id="MCD2423453.1"/>
    </source>
</evidence>
<organism evidence="3 4">
    <name type="scientific">Niabella pedocola</name>
    <dbReference type="NCBI Taxonomy" id="1752077"/>
    <lineage>
        <taxon>Bacteria</taxon>
        <taxon>Pseudomonadati</taxon>
        <taxon>Bacteroidota</taxon>
        <taxon>Chitinophagia</taxon>
        <taxon>Chitinophagales</taxon>
        <taxon>Chitinophagaceae</taxon>
        <taxon>Niabella</taxon>
    </lineage>
</organism>
<keyword evidence="2" id="KW-1133">Transmembrane helix</keyword>
<protein>
    <submittedName>
        <fullName evidence="3">DUF2304 domain-containing protein</fullName>
    </submittedName>
</protein>
<keyword evidence="4" id="KW-1185">Reference proteome</keyword>
<evidence type="ECO:0000313" key="4">
    <source>
        <dbReference type="Proteomes" id="UP001199816"/>
    </source>
</evidence>
<feature type="region of interest" description="Disordered" evidence="1">
    <location>
        <begin position="101"/>
        <end position="120"/>
    </location>
</feature>
<proteinExistence type="predicted"/>
<sequence length="120" mass="13656">MNSIQIILIVCVSLMTLYITSIFKPNKLLILFLFLACVFIIVFPDELTGLAHLVGVNRGVDLLFYFTFLFLFLTIIVLYKKIRDLQKKITKLIRNDAVGNAQRLSETSSPADGQPHTEEH</sequence>
<keyword evidence="2" id="KW-0812">Transmembrane</keyword>
<dbReference type="Proteomes" id="UP001199816">
    <property type="component" value="Unassembled WGS sequence"/>
</dbReference>
<feature type="transmembrane region" description="Helical" evidence="2">
    <location>
        <begin position="62"/>
        <end position="79"/>
    </location>
</feature>
<feature type="transmembrane region" description="Helical" evidence="2">
    <location>
        <begin position="6"/>
        <end position="23"/>
    </location>
</feature>
<reference evidence="3 4" key="1">
    <citation type="submission" date="2021-11" db="EMBL/GenBank/DDBJ databases">
        <title>Genomic of Niabella pedocola.</title>
        <authorList>
            <person name="Wu T."/>
        </authorList>
    </citation>
    <scope>NUCLEOTIDE SEQUENCE [LARGE SCALE GENOMIC DNA]</scope>
    <source>
        <strain evidence="3 4">JCM 31011</strain>
    </source>
</reference>
<keyword evidence="2" id="KW-0472">Membrane</keyword>
<dbReference type="EMBL" id="JAJNEC010000005">
    <property type="protein sequence ID" value="MCD2423453.1"/>
    <property type="molecule type" value="Genomic_DNA"/>
</dbReference>
<feature type="compositionally biased region" description="Polar residues" evidence="1">
    <location>
        <begin position="102"/>
        <end position="111"/>
    </location>
</feature>
<feature type="transmembrane region" description="Helical" evidence="2">
    <location>
        <begin position="30"/>
        <end position="56"/>
    </location>
</feature>
<dbReference type="Pfam" id="PF10066">
    <property type="entry name" value="DUF2304"/>
    <property type="match status" value="1"/>
</dbReference>
<evidence type="ECO:0000256" key="2">
    <source>
        <dbReference type="SAM" id="Phobius"/>
    </source>
</evidence>
<evidence type="ECO:0000256" key="1">
    <source>
        <dbReference type="SAM" id="MobiDB-lite"/>
    </source>
</evidence>
<dbReference type="InterPro" id="IPR019277">
    <property type="entry name" value="DUF2304"/>
</dbReference>
<dbReference type="RefSeq" id="WP_231004716.1">
    <property type="nucleotide sequence ID" value="NZ_JAJNEC010000005.1"/>
</dbReference>